<proteinExistence type="predicted"/>
<dbReference type="EMBL" id="CP009170">
    <property type="protein sequence ID" value="AIS52625.1"/>
    <property type="molecule type" value="Genomic_DNA"/>
</dbReference>
<dbReference type="OrthoDB" id="9803736at2"/>
<evidence type="ECO:0000313" key="3">
    <source>
        <dbReference type="Proteomes" id="UP000029669"/>
    </source>
</evidence>
<dbReference type="KEGG" id="tki:TKV_c14560"/>
<dbReference type="Pfam" id="PF14338">
    <property type="entry name" value="Mrr_N"/>
    <property type="match status" value="1"/>
</dbReference>
<sequence length="67" mass="7992">MAIPTYEEIMLPLLKILFDGEIHKYKELEEKLKNVFNLTEEEVNSRRESGVKIFYNRIGWAATYLKK</sequence>
<dbReference type="eggNOG" id="COG1715">
    <property type="taxonomic scope" value="Bacteria"/>
</dbReference>
<dbReference type="AlphaFoldDB" id="A0A097AS25"/>
<dbReference type="HOGENOM" id="CLU_206268_0_0_9"/>
<evidence type="ECO:0000313" key="2">
    <source>
        <dbReference type="EMBL" id="AIS52625.1"/>
    </source>
</evidence>
<keyword evidence="3" id="KW-1185">Reference proteome</keyword>
<accession>A0A097AS25</accession>
<dbReference type="Proteomes" id="UP000029669">
    <property type="component" value="Chromosome"/>
</dbReference>
<keyword evidence="2" id="KW-0378">Hydrolase</keyword>
<dbReference type="GO" id="GO:0004519">
    <property type="term" value="F:endonuclease activity"/>
    <property type="evidence" value="ECO:0007669"/>
    <property type="project" value="UniProtKB-KW"/>
</dbReference>
<evidence type="ECO:0000259" key="1">
    <source>
        <dbReference type="Pfam" id="PF14338"/>
    </source>
</evidence>
<reference evidence="3" key="1">
    <citation type="journal article" date="2015" name="Genome Announc.">
        <title>Whole-Genome Sequences of 80 Environmental and Clinical Isolates of Burkholderia pseudomallei.</title>
        <authorList>
            <person name="Johnson S.L."/>
            <person name="Baker A.L."/>
            <person name="Chain P.S."/>
            <person name="Currie B.J."/>
            <person name="Daligault H.E."/>
            <person name="Davenport K.W."/>
            <person name="Davis C.B."/>
            <person name="Inglis T.J."/>
            <person name="Kaestli M."/>
            <person name="Koren S."/>
            <person name="Mayo M."/>
            <person name="Merritt A.J."/>
            <person name="Price E.P."/>
            <person name="Sarovich D.S."/>
            <person name="Warner J."/>
            <person name="Rosovitz M.J."/>
        </authorList>
    </citation>
    <scope>NUCLEOTIDE SEQUENCE [LARGE SCALE GENOMIC DNA]</scope>
    <source>
        <strain evidence="3">DSM 2030</strain>
    </source>
</reference>
<dbReference type="STRING" id="2325.TKV_c14560"/>
<protein>
    <submittedName>
        <fullName evidence="2">Restriction endonuclease</fullName>
    </submittedName>
</protein>
<organism evidence="2 3">
    <name type="scientific">Thermoanaerobacter kivui</name>
    <name type="common">Acetogenium kivui</name>
    <dbReference type="NCBI Taxonomy" id="2325"/>
    <lineage>
        <taxon>Bacteria</taxon>
        <taxon>Bacillati</taxon>
        <taxon>Bacillota</taxon>
        <taxon>Clostridia</taxon>
        <taxon>Thermoanaerobacterales</taxon>
        <taxon>Thermoanaerobacteraceae</taxon>
        <taxon>Thermoanaerobacter</taxon>
    </lineage>
</organism>
<gene>
    <name evidence="2" type="ORF">TKV_c14560</name>
</gene>
<name>A0A097AS25_THEKI</name>
<dbReference type="RefSeq" id="WP_084574333.1">
    <property type="nucleotide sequence ID" value="NZ_OZ194616.1"/>
</dbReference>
<keyword evidence="2" id="KW-0540">Nuclease</keyword>
<feature type="domain" description="Restriction system protein Mrr-like N-terminal" evidence="1">
    <location>
        <begin position="6"/>
        <end position="67"/>
    </location>
</feature>
<dbReference type="REBASE" id="94401">
    <property type="entry name" value="Tki2030MrrP"/>
</dbReference>
<dbReference type="InterPro" id="IPR025745">
    <property type="entry name" value="Mrr-like_N_dom"/>
</dbReference>
<keyword evidence="2" id="KW-0255">Endonuclease</keyword>